<reference evidence="2" key="1">
    <citation type="submission" date="2020-03" db="EMBL/GenBank/DDBJ databases">
        <title>Draft sequencing of Paenibacilllus sp. S3N08.</title>
        <authorList>
            <person name="Kim D.-U."/>
        </authorList>
    </citation>
    <scope>NUCLEOTIDE SEQUENCE</scope>
    <source>
        <strain evidence="2">S3N08</strain>
    </source>
</reference>
<accession>A0ABX0JFU7</accession>
<dbReference type="Proteomes" id="UP001165962">
    <property type="component" value="Unassembled WGS sequence"/>
</dbReference>
<evidence type="ECO:0000313" key="2">
    <source>
        <dbReference type="EMBL" id="NHN35027.1"/>
    </source>
</evidence>
<dbReference type="InterPro" id="IPR029060">
    <property type="entry name" value="PIN-like_dom_sf"/>
</dbReference>
<gene>
    <name evidence="2" type="ORF">G9U52_35445</name>
</gene>
<dbReference type="Gene3D" id="3.40.50.1010">
    <property type="entry name" value="5'-nuclease"/>
    <property type="match status" value="1"/>
</dbReference>
<protein>
    <submittedName>
        <fullName evidence="2">Type II toxin-antitoxin system VapC family toxin</fullName>
    </submittedName>
</protein>
<dbReference type="SUPFAM" id="SSF88723">
    <property type="entry name" value="PIN domain-like"/>
    <property type="match status" value="1"/>
</dbReference>
<dbReference type="EMBL" id="JAAOIW010000025">
    <property type="protein sequence ID" value="NHN35027.1"/>
    <property type="molecule type" value="Genomic_DNA"/>
</dbReference>
<evidence type="ECO:0000259" key="1">
    <source>
        <dbReference type="Pfam" id="PF01850"/>
    </source>
</evidence>
<proteinExistence type="predicted"/>
<dbReference type="InterPro" id="IPR002716">
    <property type="entry name" value="PIN_dom"/>
</dbReference>
<comment type="caution">
    <text evidence="2">The sequence shown here is derived from an EMBL/GenBank/DDBJ whole genome shotgun (WGS) entry which is preliminary data.</text>
</comment>
<dbReference type="Pfam" id="PF01850">
    <property type="entry name" value="PIN"/>
    <property type="match status" value="1"/>
</dbReference>
<feature type="domain" description="PIN" evidence="1">
    <location>
        <begin position="13"/>
        <end position="136"/>
    </location>
</feature>
<organism evidence="2 3">
    <name type="scientific">Paenibacillus agricola</name>
    <dbReference type="NCBI Taxonomy" id="2716264"/>
    <lineage>
        <taxon>Bacteria</taxon>
        <taxon>Bacillati</taxon>
        <taxon>Bacillota</taxon>
        <taxon>Bacilli</taxon>
        <taxon>Bacillales</taxon>
        <taxon>Paenibacillaceae</taxon>
        <taxon>Paenibacillus</taxon>
    </lineage>
</organism>
<evidence type="ECO:0000313" key="3">
    <source>
        <dbReference type="Proteomes" id="UP001165962"/>
    </source>
</evidence>
<name>A0ABX0JFU7_9BACL</name>
<keyword evidence="3" id="KW-1185">Reference proteome</keyword>
<sequence length="146" mass="16215">MVTSNFYTGIKKIALDTNMFIYVFEQHLEFGEKAKAILEEVENGVISAVASAVSLTEILVKPIREGNLNLEKQYKLLFTHFPNLSIIPIDNSIAERAAYLRGIYGLKTPDALIVASAIAAEAELFITNDLRLEQVREIKCVSLGQV</sequence>
<dbReference type="RefSeq" id="WP_166157085.1">
    <property type="nucleotide sequence ID" value="NZ_JAAOIW010000025.1"/>
</dbReference>